<dbReference type="EMBL" id="BMWH01000059">
    <property type="protein sequence ID" value="GHA18958.1"/>
    <property type="molecule type" value="Genomic_DNA"/>
</dbReference>
<evidence type="ECO:0000313" key="2">
    <source>
        <dbReference type="Proteomes" id="UP000623010"/>
    </source>
</evidence>
<comment type="caution">
    <text evidence="1">The sequence shown here is derived from an EMBL/GenBank/DDBJ whole genome shotgun (WGS) entry which is preliminary data.</text>
</comment>
<proteinExistence type="predicted"/>
<dbReference type="Proteomes" id="UP000623010">
    <property type="component" value="Unassembled WGS sequence"/>
</dbReference>
<dbReference type="AlphaFoldDB" id="A0A918VSJ1"/>
<reference evidence="1" key="2">
    <citation type="submission" date="2020-09" db="EMBL/GenBank/DDBJ databases">
        <authorList>
            <person name="Sun Q."/>
            <person name="Ohkuma M."/>
        </authorList>
    </citation>
    <scope>NUCLEOTIDE SEQUENCE</scope>
    <source>
        <strain evidence="1">JCM 5016</strain>
    </source>
</reference>
<name>A0A918VSJ1_9ACTN</name>
<reference evidence="1" key="1">
    <citation type="journal article" date="2014" name="Int. J. Syst. Evol. Microbiol.">
        <title>Complete genome sequence of Corynebacterium casei LMG S-19264T (=DSM 44701T), isolated from a smear-ripened cheese.</title>
        <authorList>
            <consortium name="US DOE Joint Genome Institute (JGI-PGF)"/>
            <person name="Walter F."/>
            <person name="Albersmeier A."/>
            <person name="Kalinowski J."/>
            <person name="Ruckert C."/>
        </authorList>
    </citation>
    <scope>NUCLEOTIDE SEQUENCE</scope>
    <source>
        <strain evidence="1">JCM 5016</strain>
    </source>
</reference>
<organism evidence="1 2">
    <name type="scientific">Streptomyces echinoruber</name>
    <dbReference type="NCBI Taxonomy" id="68898"/>
    <lineage>
        <taxon>Bacteria</taxon>
        <taxon>Bacillati</taxon>
        <taxon>Actinomycetota</taxon>
        <taxon>Actinomycetes</taxon>
        <taxon>Kitasatosporales</taxon>
        <taxon>Streptomycetaceae</taxon>
        <taxon>Streptomyces</taxon>
    </lineage>
</organism>
<gene>
    <name evidence="1" type="ORF">GCM10010389_66010</name>
</gene>
<sequence>MWGPPVWILTRIPLALLALLDVEVDPVGGTGARKAPWRERIWIDRRRLRRERITDPQAQEKELRKILENNPLNCNPPGSGTVSRLRCESGGHHLGMDQSYYRLIGARRALEIAHNEYGWILDESESKLPFWLELTCPARKDTRTSKQSG</sequence>
<evidence type="ECO:0000313" key="1">
    <source>
        <dbReference type="EMBL" id="GHA18958.1"/>
    </source>
</evidence>
<protein>
    <submittedName>
        <fullName evidence="1">Uncharacterized protein</fullName>
    </submittedName>
</protein>
<keyword evidence="2" id="KW-1185">Reference proteome</keyword>
<accession>A0A918VSJ1</accession>